<name>A0A094JBS7_9GAMM</name>
<protein>
    <submittedName>
        <fullName evidence="2">Peptidase S16</fullName>
    </submittedName>
</protein>
<dbReference type="PANTHER" id="PTHR46732:SF8">
    <property type="entry name" value="ATP-DEPENDENT PROTEASE LA (LON) DOMAIN PROTEIN"/>
    <property type="match status" value="1"/>
</dbReference>
<evidence type="ECO:0000313" key="3">
    <source>
        <dbReference type="Proteomes" id="UP000029264"/>
    </source>
</evidence>
<dbReference type="InterPro" id="IPR003111">
    <property type="entry name" value="Lon_prtase_N"/>
</dbReference>
<dbReference type="PANTHER" id="PTHR46732">
    <property type="entry name" value="ATP-DEPENDENT PROTEASE LA (LON) DOMAIN PROTEIN"/>
    <property type="match status" value="1"/>
</dbReference>
<organism evidence="2 3">
    <name type="scientific">Shewanella mangrovi</name>
    <dbReference type="NCBI Taxonomy" id="1515746"/>
    <lineage>
        <taxon>Bacteria</taxon>
        <taxon>Pseudomonadati</taxon>
        <taxon>Pseudomonadota</taxon>
        <taxon>Gammaproteobacteria</taxon>
        <taxon>Alteromonadales</taxon>
        <taxon>Shewanellaceae</taxon>
        <taxon>Shewanella</taxon>
    </lineage>
</organism>
<dbReference type="Pfam" id="PF02190">
    <property type="entry name" value="LON_substr_bdg"/>
    <property type="match status" value="1"/>
</dbReference>
<dbReference type="InterPro" id="IPR015947">
    <property type="entry name" value="PUA-like_sf"/>
</dbReference>
<dbReference type="eggNOG" id="COG2802">
    <property type="taxonomic scope" value="Bacteria"/>
</dbReference>
<dbReference type="RefSeq" id="WP_037444338.1">
    <property type="nucleotide sequence ID" value="NZ_JPEO01000014.1"/>
</dbReference>
<dbReference type="AlphaFoldDB" id="A0A094JBS7"/>
<accession>A0A094JBS7</accession>
<feature type="domain" description="Lon N-terminal" evidence="1">
    <location>
        <begin position="5"/>
        <end position="182"/>
    </location>
</feature>
<dbReference type="STRING" id="1515746.HR45_14705"/>
<evidence type="ECO:0000259" key="1">
    <source>
        <dbReference type="SMART" id="SM00464"/>
    </source>
</evidence>
<dbReference type="Gene3D" id="1.10.4060.10">
    <property type="entry name" value="BPP1347 like domain"/>
    <property type="match status" value="1"/>
</dbReference>
<dbReference type="SMART" id="SM00464">
    <property type="entry name" value="LON"/>
    <property type="match status" value="1"/>
</dbReference>
<reference evidence="2 3" key="1">
    <citation type="submission" date="2014-06" db="EMBL/GenBank/DDBJ databases">
        <title>Shewanella sp. YQH10.</title>
        <authorList>
            <person name="Liu Y."/>
            <person name="Zeng R."/>
        </authorList>
    </citation>
    <scope>NUCLEOTIDE SEQUENCE [LARGE SCALE GENOMIC DNA]</scope>
    <source>
        <strain evidence="2 3">YQH10</strain>
    </source>
</reference>
<gene>
    <name evidence="2" type="ORF">HR45_14705</name>
</gene>
<dbReference type="InterPro" id="IPR046336">
    <property type="entry name" value="Lon_prtase_N_sf"/>
</dbReference>
<dbReference type="Proteomes" id="UP000029264">
    <property type="component" value="Unassembled WGS sequence"/>
</dbReference>
<proteinExistence type="predicted"/>
<sequence>MKLSSIPLFPLPVCLMPEGQTELRIFEPRYQRLVREASVNQYGFGLCLYQAETQSMPGAGCLADIVDFEQLEDGLLGIVIRGRQRFTLNRFIIEDDGLKRGDISLLNNWHAESVSPDEQHITQQLQTLHQQHSLYEHYAVERYQDIAWVCQRWLEILPIDIAAKHQLMLQEDHQMLLSLLKQLID</sequence>
<keyword evidence="3" id="KW-1185">Reference proteome</keyword>
<comment type="caution">
    <text evidence="2">The sequence shown here is derived from an EMBL/GenBank/DDBJ whole genome shotgun (WGS) entry which is preliminary data.</text>
</comment>
<dbReference type="Gene3D" id="2.30.130.40">
    <property type="entry name" value="LON domain-like"/>
    <property type="match status" value="1"/>
</dbReference>
<dbReference type="SUPFAM" id="SSF88697">
    <property type="entry name" value="PUA domain-like"/>
    <property type="match status" value="1"/>
</dbReference>
<dbReference type="EMBL" id="JPEO01000014">
    <property type="protein sequence ID" value="KFZ36707.1"/>
    <property type="molecule type" value="Genomic_DNA"/>
</dbReference>
<evidence type="ECO:0000313" key="2">
    <source>
        <dbReference type="EMBL" id="KFZ36707.1"/>
    </source>
</evidence>